<dbReference type="AlphaFoldDB" id="X1KBA8"/>
<dbReference type="SUPFAM" id="SSF142984">
    <property type="entry name" value="Nqo1 middle domain-like"/>
    <property type="match status" value="1"/>
</dbReference>
<dbReference type="InterPro" id="IPR019575">
    <property type="entry name" value="Nuop51_4Fe4S-bd"/>
</dbReference>
<dbReference type="PANTHER" id="PTHR43578">
    <property type="entry name" value="NADH-QUINONE OXIDOREDUCTASE SUBUNIT F"/>
    <property type="match status" value="1"/>
</dbReference>
<keyword evidence="5" id="KW-0411">Iron-sulfur</keyword>
<name>X1KBA8_9ZZZZ</name>
<evidence type="ECO:0000256" key="2">
    <source>
        <dbReference type="ARBA" id="ARBA00022485"/>
    </source>
</evidence>
<dbReference type="InterPro" id="IPR011538">
    <property type="entry name" value="Nuo51_FMN-bd"/>
</dbReference>
<proteinExistence type="inferred from homology"/>
<dbReference type="InterPro" id="IPR037225">
    <property type="entry name" value="Nuo51_FMN-bd_sf"/>
</dbReference>
<protein>
    <recommendedName>
        <fullName evidence="6">4Fe-4S ferredoxin-type domain-containing protein</fullName>
    </recommendedName>
</protein>
<comment type="similarity">
    <text evidence="1">Belongs to the complex I 51 kDa subunit family.</text>
</comment>
<dbReference type="Pfam" id="PF13187">
    <property type="entry name" value="Fer4_9"/>
    <property type="match status" value="1"/>
</dbReference>
<dbReference type="EMBL" id="BARV01000994">
    <property type="protein sequence ID" value="GAH90920.1"/>
    <property type="molecule type" value="Genomic_DNA"/>
</dbReference>
<dbReference type="PANTHER" id="PTHR43578:SF3">
    <property type="entry name" value="NADH-QUINONE OXIDOREDUCTASE SUBUNIT F"/>
    <property type="match status" value="1"/>
</dbReference>
<dbReference type="Pfam" id="PF01512">
    <property type="entry name" value="Complex1_51K"/>
    <property type="match status" value="1"/>
</dbReference>
<accession>X1KBA8</accession>
<dbReference type="FunFam" id="1.20.1440.230:FF:000001">
    <property type="entry name" value="Mitochondrial NADH dehydrogenase flavoprotein 1"/>
    <property type="match status" value="1"/>
</dbReference>
<dbReference type="SUPFAM" id="SSF54862">
    <property type="entry name" value="4Fe-4S ferredoxins"/>
    <property type="match status" value="1"/>
</dbReference>
<keyword evidence="4" id="KW-0408">Iron</keyword>
<dbReference type="Gene3D" id="3.40.50.11540">
    <property type="entry name" value="NADH-ubiquinone oxidoreductase 51kDa subunit"/>
    <property type="match status" value="1"/>
</dbReference>
<evidence type="ECO:0000256" key="4">
    <source>
        <dbReference type="ARBA" id="ARBA00023004"/>
    </source>
</evidence>
<dbReference type="GO" id="GO:0046872">
    <property type="term" value="F:metal ion binding"/>
    <property type="evidence" value="ECO:0007669"/>
    <property type="project" value="UniProtKB-KW"/>
</dbReference>
<dbReference type="GO" id="GO:0008137">
    <property type="term" value="F:NADH dehydrogenase (ubiquinone) activity"/>
    <property type="evidence" value="ECO:0007669"/>
    <property type="project" value="InterPro"/>
</dbReference>
<dbReference type="PROSITE" id="PS51379">
    <property type="entry name" value="4FE4S_FER_2"/>
    <property type="match status" value="2"/>
</dbReference>
<dbReference type="Gene3D" id="3.10.20.600">
    <property type="match status" value="1"/>
</dbReference>
<dbReference type="InterPro" id="IPR019554">
    <property type="entry name" value="Soluble_ligand-bd"/>
</dbReference>
<organism evidence="7">
    <name type="scientific">marine sediment metagenome</name>
    <dbReference type="NCBI Taxonomy" id="412755"/>
    <lineage>
        <taxon>unclassified sequences</taxon>
        <taxon>metagenomes</taxon>
        <taxon>ecological metagenomes</taxon>
    </lineage>
</organism>
<dbReference type="Pfam" id="PF10531">
    <property type="entry name" value="SLBB"/>
    <property type="match status" value="1"/>
</dbReference>
<dbReference type="PROSITE" id="PS00645">
    <property type="entry name" value="COMPLEX1_51K_2"/>
    <property type="match status" value="1"/>
</dbReference>
<dbReference type="SUPFAM" id="SSF140490">
    <property type="entry name" value="Nqo1C-terminal domain-like"/>
    <property type="match status" value="1"/>
</dbReference>
<dbReference type="InterPro" id="IPR017896">
    <property type="entry name" value="4Fe4S_Fe-S-bd"/>
</dbReference>
<feature type="domain" description="4Fe-4S ferredoxin-type" evidence="6">
    <location>
        <begin position="299"/>
        <end position="328"/>
    </location>
</feature>
<dbReference type="InterPro" id="IPR037207">
    <property type="entry name" value="Nuop51_4Fe4S-bd_sf"/>
</dbReference>
<keyword evidence="2" id="KW-0004">4Fe-4S</keyword>
<evidence type="ECO:0000259" key="6">
    <source>
        <dbReference type="PROSITE" id="PS51379"/>
    </source>
</evidence>
<keyword evidence="3" id="KW-0479">Metal-binding</keyword>
<dbReference type="InterPro" id="IPR001949">
    <property type="entry name" value="NADH-UbQ_OxRdtase_51kDa_CS"/>
</dbReference>
<dbReference type="GO" id="GO:0010181">
    <property type="term" value="F:FMN binding"/>
    <property type="evidence" value="ECO:0007669"/>
    <property type="project" value="InterPro"/>
</dbReference>
<evidence type="ECO:0000256" key="1">
    <source>
        <dbReference type="ARBA" id="ARBA00007523"/>
    </source>
</evidence>
<dbReference type="Pfam" id="PF10589">
    <property type="entry name" value="NADH_4Fe-4S"/>
    <property type="match status" value="1"/>
</dbReference>
<dbReference type="SMART" id="SM00928">
    <property type="entry name" value="NADH_4Fe-4S"/>
    <property type="match status" value="1"/>
</dbReference>
<gene>
    <name evidence="7" type="ORF">S06H3_03146</name>
</gene>
<dbReference type="InterPro" id="IPR017900">
    <property type="entry name" value="4Fe4S_Fe_S_CS"/>
</dbReference>
<sequence>LAIERLELALRQVAEYGLVGDNILGSNFSFHIKIKQGAGAFVCGEETAMMASIEGKRGMPRSRPPFPAQSGLWGKPTNINNVGTWGHVSAILQRGSNWYASYGSEKSKGTKVFALAGKVNRTGLIEIPMGMSLQEIIYGIGGGIPDGKRFKAVQTGGPSGGFLPASLLNLPVGYEELTEAGSIMGSGGMIVLDEDNCIVDTAKFFLSFTQAESCGKCVPCRLGTKQMLDILEDITNGKGKPEDIDLLEDLAKDVVAGSLCALGGTAPNPVLTSIRYFRDEYEAHIRDKRCPALACLELISYYILPDKCEGCLICARNCSAEAIVGDKRMVHVINQNKCTKCGICLDVCPPRFGAVKKVSGEKISVPRKPTPVKKASKD</sequence>
<dbReference type="PROSITE" id="PS00198">
    <property type="entry name" value="4FE4S_FER_1"/>
    <property type="match status" value="1"/>
</dbReference>
<evidence type="ECO:0000256" key="5">
    <source>
        <dbReference type="ARBA" id="ARBA00023014"/>
    </source>
</evidence>
<dbReference type="Gene3D" id="1.20.1440.230">
    <property type="entry name" value="NADH-ubiquinone oxidoreductase 51kDa subunit, iron-sulphur binding domain"/>
    <property type="match status" value="1"/>
</dbReference>
<dbReference type="GO" id="GO:0051539">
    <property type="term" value="F:4 iron, 4 sulfur cluster binding"/>
    <property type="evidence" value="ECO:0007669"/>
    <property type="project" value="UniProtKB-KW"/>
</dbReference>
<evidence type="ECO:0000256" key="3">
    <source>
        <dbReference type="ARBA" id="ARBA00022723"/>
    </source>
</evidence>
<evidence type="ECO:0000313" key="7">
    <source>
        <dbReference type="EMBL" id="GAH90920.1"/>
    </source>
</evidence>
<reference evidence="7" key="1">
    <citation type="journal article" date="2014" name="Front. Microbiol.">
        <title>High frequency of phylogenetically diverse reductive dehalogenase-homologous genes in deep subseafloor sedimentary metagenomes.</title>
        <authorList>
            <person name="Kawai M."/>
            <person name="Futagami T."/>
            <person name="Toyoda A."/>
            <person name="Takaki Y."/>
            <person name="Nishi S."/>
            <person name="Hori S."/>
            <person name="Arai W."/>
            <person name="Tsubouchi T."/>
            <person name="Morono Y."/>
            <person name="Uchiyama I."/>
            <person name="Ito T."/>
            <person name="Fujiyama A."/>
            <person name="Inagaki F."/>
            <person name="Takami H."/>
        </authorList>
    </citation>
    <scope>NUCLEOTIDE SEQUENCE</scope>
    <source>
        <strain evidence="7">Expedition CK06-06</strain>
    </source>
</reference>
<feature type="domain" description="4Fe-4S ferredoxin-type" evidence="6">
    <location>
        <begin position="329"/>
        <end position="360"/>
    </location>
</feature>
<feature type="non-terminal residue" evidence="7">
    <location>
        <position position="1"/>
    </location>
</feature>
<dbReference type="Gene3D" id="3.30.70.20">
    <property type="match status" value="1"/>
</dbReference>
<dbReference type="SUPFAM" id="SSF142019">
    <property type="entry name" value="Nqo1 FMN-binding domain-like"/>
    <property type="match status" value="1"/>
</dbReference>
<comment type="caution">
    <text evidence="7">The sequence shown here is derived from an EMBL/GenBank/DDBJ whole genome shotgun (WGS) entry which is preliminary data.</text>
</comment>